<accession>A0A9W6L7N7</accession>
<feature type="domain" description="Mce/MlaD" evidence="8">
    <location>
        <begin position="51"/>
        <end position="142"/>
    </location>
</feature>
<comment type="caution">
    <text evidence="9">The sequence shown here is derived from an EMBL/GenBank/DDBJ whole genome shotgun (WGS) entry which is preliminary data.</text>
</comment>
<dbReference type="AlphaFoldDB" id="A0A9W6L7N7"/>
<evidence type="ECO:0000256" key="5">
    <source>
        <dbReference type="ARBA" id="ARBA00022989"/>
    </source>
</evidence>
<dbReference type="Proteomes" id="UP001144372">
    <property type="component" value="Unassembled WGS sequence"/>
</dbReference>
<dbReference type="InterPro" id="IPR003399">
    <property type="entry name" value="Mce/MlaD"/>
</dbReference>
<feature type="transmembrane region" description="Helical" evidence="7">
    <location>
        <begin position="27"/>
        <end position="44"/>
    </location>
</feature>
<dbReference type="GO" id="GO:0005886">
    <property type="term" value="C:plasma membrane"/>
    <property type="evidence" value="ECO:0007669"/>
    <property type="project" value="UniProtKB-SubCell"/>
</dbReference>
<feature type="domain" description="Mce/MlaD" evidence="8">
    <location>
        <begin position="165"/>
        <end position="225"/>
    </location>
</feature>
<keyword evidence="4 7" id="KW-0812">Transmembrane</keyword>
<dbReference type="EMBL" id="BSDR01000001">
    <property type="protein sequence ID" value="GLI34858.1"/>
    <property type="molecule type" value="Genomic_DNA"/>
</dbReference>
<dbReference type="Pfam" id="PF02470">
    <property type="entry name" value="MlaD"/>
    <property type="match status" value="3"/>
</dbReference>
<evidence type="ECO:0000313" key="10">
    <source>
        <dbReference type="Proteomes" id="UP001144372"/>
    </source>
</evidence>
<evidence type="ECO:0000256" key="6">
    <source>
        <dbReference type="ARBA" id="ARBA00023136"/>
    </source>
</evidence>
<feature type="domain" description="Mce/MlaD" evidence="8">
    <location>
        <begin position="298"/>
        <end position="399"/>
    </location>
</feature>
<dbReference type="InterPro" id="IPR051800">
    <property type="entry name" value="PqiA-PqiB_transport"/>
</dbReference>
<evidence type="ECO:0000259" key="8">
    <source>
        <dbReference type="Pfam" id="PF02470"/>
    </source>
</evidence>
<comment type="subcellular location">
    <subcellularLocation>
        <location evidence="1">Cell inner membrane</location>
    </subcellularLocation>
</comment>
<evidence type="ECO:0000256" key="2">
    <source>
        <dbReference type="ARBA" id="ARBA00022475"/>
    </source>
</evidence>
<evidence type="ECO:0000313" key="9">
    <source>
        <dbReference type="EMBL" id="GLI34858.1"/>
    </source>
</evidence>
<reference evidence="9" key="1">
    <citation type="submission" date="2022-12" db="EMBL/GenBank/DDBJ databases">
        <title>Reference genome sequencing for broad-spectrum identification of bacterial and archaeal isolates by mass spectrometry.</title>
        <authorList>
            <person name="Sekiguchi Y."/>
            <person name="Tourlousse D.M."/>
        </authorList>
    </citation>
    <scope>NUCLEOTIDE SEQUENCE</scope>
    <source>
        <strain evidence="9">ASRB1</strain>
    </source>
</reference>
<keyword evidence="6 7" id="KW-0472">Membrane</keyword>
<evidence type="ECO:0000256" key="4">
    <source>
        <dbReference type="ARBA" id="ARBA00022692"/>
    </source>
</evidence>
<evidence type="ECO:0000256" key="1">
    <source>
        <dbReference type="ARBA" id="ARBA00004533"/>
    </source>
</evidence>
<organism evidence="9 10">
    <name type="scientific">Desulforhabdus amnigena</name>
    <dbReference type="NCBI Taxonomy" id="40218"/>
    <lineage>
        <taxon>Bacteria</taxon>
        <taxon>Pseudomonadati</taxon>
        <taxon>Thermodesulfobacteriota</taxon>
        <taxon>Syntrophobacteria</taxon>
        <taxon>Syntrophobacterales</taxon>
        <taxon>Syntrophobacteraceae</taxon>
        <taxon>Desulforhabdus</taxon>
    </lineage>
</organism>
<dbReference type="PANTHER" id="PTHR30462">
    <property type="entry name" value="INTERMEMBRANE TRANSPORT PROTEIN PQIB-RELATED"/>
    <property type="match status" value="1"/>
</dbReference>
<protein>
    <submittedName>
        <fullName evidence="9">Paraquat-inducible protein</fullName>
    </submittedName>
</protein>
<evidence type="ECO:0000256" key="3">
    <source>
        <dbReference type="ARBA" id="ARBA00022519"/>
    </source>
</evidence>
<gene>
    <name evidence="9" type="primary">lpw206-207</name>
    <name evidence="9" type="ORF">DAMNIGENAA_22910</name>
</gene>
<dbReference type="PANTHER" id="PTHR30462:SF0">
    <property type="entry name" value="INTERMEMBRANE TRANSPORT PROTEIN YEBT"/>
    <property type="match status" value="1"/>
</dbReference>
<name>A0A9W6L7N7_9BACT</name>
<keyword evidence="3" id="KW-0997">Cell inner membrane</keyword>
<keyword evidence="10" id="KW-1185">Reference proteome</keyword>
<dbReference type="RefSeq" id="WP_281794298.1">
    <property type="nucleotide sequence ID" value="NZ_BSDR01000001.1"/>
</dbReference>
<proteinExistence type="predicted"/>
<keyword evidence="2" id="KW-1003">Cell membrane</keyword>
<sequence length="556" mass="60915">MTEEKPAVSQDDLPQAAIVEKRRLPSIVWLIPLVAFLIGVWLVYKTYSEKGPTITIAFETASGLEVGKTRIKYRDVDLGLVDSVDLSKDLSRVVVTAEMRKEIADQLREGTTFWIVEPRLTASGVSGLGTLVSGTYIAMRPGPGKAARKFTGLTEPPVLTVDVPGSRYKLHASKVGSISAGSGIYYRGIQVGQVLGYSLDDDGRGVTFTAFIAAPHDKLVRDRSRFWNASGVDMSLTSSGVTVRTESLQSVLTGGIAFDTAREFSHTEQSPEGKGFPLYESFSQAEEAGFHLRRPFLIYFNGQSLSGLDVGAPVLFYGIKVGQVSDVRIMIDPKTGLIKVPVTVEMEPQRLNFTGAFSMTEAEMESLHWKYMKEWVHKGLRAQLQSGNLLTGQQVIALKFFPKAAPAELDTSGKIPVIPSEPSEFKELSTQASNFLAKLESLPLQELINDLRHTIQSTDRLINSKSVKDAVTSLKEVGPLLDSLKATSDTARKTLAKAETVMTDADRMVGEDSQLRYGLVQMIKELTDTSRAVRTLADTLQRHPEALIRGKEGSKK</sequence>
<evidence type="ECO:0000256" key="7">
    <source>
        <dbReference type="SAM" id="Phobius"/>
    </source>
</evidence>
<keyword evidence="5 7" id="KW-1133">Transmembrane helix</keyword>